<dbReference type="RefSeq" id="WP_230513932.1">
    <property type="nucleotide sequence ID" value="NZ_JAJITD010000040.1"/>
</dbReference>
<dbReference type="SUPFAM" id="SSF46785">
    <property type="entry name" value="Winged helix' DNA-binding domain"/>
    <property type="match status" value="1"/>
</dbReference>
<dbReference type="InterPro" id="IPR000944">
    <property type="entry name" value="Tscrpt_reg_Rrf2"/>
</dbReference>
<accession>A0ABS8K6A7</accession>
<evidence type="ECO:0000313" key="3">
    <source>
        <dbReference type="Proteomes" id="UP001431019"/>
    </source>
</evidence>
<protein>
    <submittedName>
        <fullName evidence="2">Rrf2 family transcriptional regulator</fullName>
    </submittedName>
</protein>
<dbReference type="Pfam" id="PF02082">
    <property type="entry name" value="Rrf2"/>
    <property type="match status" value="1"/>
</dbReference>
<name>A0ABS8K6A7_9BURK</name>
<dbReference type="EMBL" id="JAJITD010000040">
    <property type="protein sequence ID" value="MCC8397681.1"/>
    <property type="molecule type" value="Genomic_DNA"/>
</dbReference>
<evidence type="ECO:0000256" key="1">
    <source>
        <dbReference type="ARBA" id="ARBA00023125"/>
    </source>
</evidence>
<keyword evidence="1" id="KW-0238">DNA-binding</keyword>
<dbReference type="PANTHER" id="PTHR33221">
    <property type="entry name" value="WINGED HELIX-TURN-HELIX TRANSCRIPTIONAL REGULATOR, RRF2 FAMILY"/>
    <property type="match status" value="1"/>
</dbReference>
<keyword evidence="3" id="KW-1185">Reference proteome</keyword>
<dbReference type="NCBIfam" id="TIGR00738">
    <property type="entry name" value="rrf2_super"/>
    <property type="match status" value="1"/>
</dbReference>
<comment type="caution">
    <text evidence="2">The sequence shown here is derived from an EMBL/GenBank/DDBJ whole genome shotgun (WGS) entry which is preliminary data.</text>
</comment>
<reference evidence="2 3" key="1">
    <citation type="submission" date="2021-11" db="EMBL/GenBank/DDBJ databases">
        <authorList>
            <person name="Oh E.-T."/>
            <person name="Kim S.-B."/>
        </authorList>
    </citation>
    <scope>NUCLEOTIDE SEQUENCE [LARGE SCALE GENOMIC DNA]</scope>
    <source>
        <strain evidence="2 3">MMS20-SJTR3</strain>
    </source>
</reference>
<dbReference type="InterPro" id="IPR036390">
    <property type="entry name" value="WH_DNA-bd_sf"/>
</dbReference>
<organism evidence="2 3">
    <name type="scientific">Paraburkholderia sejongensis</name>
    <dbReference type="NCBI Taxonomy" id="2886946"/>
    <lineage>
        <taxon>Bacteria</taxon>
        <taxon>Pseudomonadati</taxon>
        <taxon>Pseudomonadota</taxon>
        <taxon>Betaproteobacteria</taxon>
        <taxon>Burkholderiales</taxon>
        <taxon>Burkholderiaceae</taxon>
        <taxon>Paraburkholderia</taxon>
    </lineage>
</organism>
<dbReference type="Proteomes" id="UP001431019">
    <property type="component" value="Unassembled WGS sequence"/>
</dbReference>
<evidence type="ECO:0000313" key="2">
    <source>
        <dbReference type="EMBL" id="MCC8397681.1"/>
    </source>
</evidence>
<proteinExistence type="predicted"/>
<gene>
    <name evidence="2" type="ORF">LJ656_34665</name>
</gene>
<dbReference type="PROSITE" id="PS51197">
    <property type="entry name" value="HTH_RRF2_2"/>
    <property type="match status" value="1"/>
</dbReference>
<dbReference type="PANTHER" id="PTHR33221:SF4">
    <property type="entry name" value="HTH-TYPE TRANSCRIPTIONAL REPRESSOR NSRR"/>
    <property type="match status" value="1"/>
</dbReference>
<dbReference type="Gene3D" id="1.10.10.10">
    <property type="entry name" value="Winged helix-like DNA-binding domain superfamily/Winged helix DNA-binding domain"/>
    <property type="match status" value="1"/>
</dbReference>
<dbReference type="InterPro" id="IPR036388">
    <property type="entry name" value="WH-like_DNA-bd_sf"/>
</dbReference>
<sequence length="172" mass="18960">MKLTDHTDYSLRVLLYLAVRGPQLSKIRDITRAYSISKNPLMRIAWQLAEHGWIETVLGPNGGLRLSGHSLDLTLGNVVRLLEGDFALAPCLPDRLGGSRECVIAPHCRLRGALQAANQAFLDELDRHTIGDLVQSRDSLAELLGLRITVPIVPATAWGDERDRVAHLRAVS</sequence>